<dbReference type="Pfam" id="PF00754">
    <property type="entry name" value="F5_F8_type_C"/>
    <property type="match status" value="1"/>
</dbReference>
<dbReference type="InterPro" id="IPR011496">
    <property type="entry name" value="O-GlcNAcase_cat"/>
</dbReference>
<comment type="similarity">
    <text evidence="3">Belongs to the glycosyl hydrolase 84 family.</text>
</comment>
<evidence type="ECO:0000259" key="6">
    <source>
        <dbReference type="PROSITE" id="PS50022"/>
    </source>
</evidence>
<feature type="chain" id="PRO_5009643178" evidence="5">
    <location>
        <begin position="31"/>
        <end position="898"/>
    </location>
</feature>
<dbReference type="InterPro" id="IPR049019">
    <property type="entry name" value="NagJ-like_helical"/>
</dbReference>
<dbReference type="PANTHER" id="PTHR13170:SF16">
    <property type="entry name" value="PROTEIN O-GLCNACASE"/>
    <property type="match status" value="1"/>
</dbReference>
<dbReference type="InterPro" id="IPR015882">
    <property type="entry name" value="HEX_bac_N"/>
</dbReference>
<dbReference type="RefSeq" id="WP_071658252.1">
    <property type="nucleotide sequence ID" value="NZ_MLCF01000129.1"/>
</dbReference>
<evidence type="ECO:0000313" key="8">
    <source>
        <dbReference type="EMBL" id="OIV35799.1"/>
    </source>
</evidence>
<dbReference type="Gene3D" id="3.20.20.80">
    <property type="entry name" value="Glycosidases"/>
    <property type="match status" value="1"/>
</dbReference>
<dbReference type="OrthoDB" id="9760892at2"/>
<feature type="domain" description="GH84" evidence="7">
    <location>
        <begin position="198"/>
        <end position="478"/>
    </location>
</feature>
<accession>A0A1J7BAS8</accession>
<protein>
    <submittedName>
        <fullName evidence="8">Beta-N-acetylhexosaminidase</fullName>
    </submittedName>
</protein>
<dbReference type="SUPFAM" id="SSF49785">
    <property type="entry name" value="Galactose-binding domain-like"/>
    <property type="match status" value="1"/>
</dbReference>
<dbReference type="Gene3D" id="1.20.58.460">
    <property type="entry name" value="Hyaluronidase post-catalytic domain-like"/>
    <property type="match status" value="1"/>
</dbReference>
<feature type="region of interest" description="Disordered" evidence="4">
    <location>
        <begin position="27"/>
        <end position="55"/>
    </location>
</feature>
<dbReference type="Gene3D" id="2.60.120.260">
    <property type="entry name" value="Galactose-binding domain-like"/>
    <property type="match status" value="1"/>
</dbReference>
<dbReference type="InterPro" id="IPR008979">
    <property type="entry name" value="Galactose-bd-like_sf"/>
</dbReference>
<sequence length="898" mass="92913">MHRKKHRPLPLLGGLLLGAALLAAPAQAHADDPPAPAPAAAPSAPVITPNPQSEHVRPDHVVVTPQVDVVTGDATDPAALALAKSALKAAGADAVDVTAKPSPGRLAVYVGGPGEHNAASADALKALGVQGTGGLAAEGYVLAAGRAGGDGPGRIVLSGADATGTYYAAQSLRQVLPHRGRPGGAVQGLAVRDWPATGLRGVIEGFYGTPWSAAARLDQMDFYGAHKMNTYVYSPKNDPYLRDKWRDPYPADQLAVIKQLVDRATANHVDFTYALSPGLSVCYSSDTDLKALTDKFQTLWDIGVRQFAVPLDDISYTTWNCDADKARWGTGGGAAGAAQAYLLNRVNQQFIATHPGARPLQMVPTEYYDTTDSAYKTAIRTQLDGNVVVEWTGVGVVAPTMTVAQAKAAKAVFGHPILTWDNYPVNDYTTSRLLLGPFTGREQGLPEQLAGITANPMIQPYASKLALATVADFTWNDSGYDARESWLHAVHEMAGGSPAVEKALRAFADVNYSSAIDSTEAPDLSAVMAGYWAGKAPAAALGDALAALRDAPAVLRAKLPDTGFATDASPWLDAATGWAKADLAALRMVEEAKAGHGAAAWALERQLPSLVAAAKAPVYVDMNGNKVPVVVGPGVLDGFVAKAQTAYRAALGLPPAPTGQTSMGVYSGNTPDRMVDGDDSSYFWSSAAPSVGDWVGVDLGKSEPVSSVALHMSKSSSPNDYIHAGTLEYSADGTAWHQLSAFSAAPDVTADAPAGTTARYVRARVTASQDYWVVVREFTVTTADRPAVTGAPAPAAGSGLAAAADGSPATFYRGATAPAAGDALTVAYPAARTVHTVTVLANAGSADVQVRVDGAWRTVGALDGAFTRLDVGSVSADAVRLAWTAGSAAPGVAEVIAN</sequence>
<dbReference type="SUPFAM" id="SSF55545">
    <property type="entry name" value="beta-N-acetylhexosaminidase-like domain"/>
    <property type="match status" value="1"/>
</dbReference>
<dbReference type="InterPro" id="IPR029018">
    <property type="entry name" value="Hex-like_dom2"/>
</dbReference>
<dbReference type="PROSITE" id="PS52009">
    <property type="entry name" value="GH84"/>
    <property type="match status" value="1"/>
</dbReference>
<dbReference type="Pfam" id="PF02838">
    <property type="entry name" value="Glyco_hydro_20b"/>
    <property type="match status" value="1"/>
</dbReference>
<keyword evidence="5" id="KW-0732">Signal</keyword>
<dbReference type="AlphaFoldDB" id="A0A1J7BAS8"/>
<dbReference type="Proteomes" id="UP000243342">
    <property type="component" value="Unassembled WGS sequence"/>
</dbReference>
<dbReference type="GO" id="GO:0015929">
    <property type="term" value="F:hexosaminidase activity"/>
    <property type="evidence" value="ECO:0007669"/>
    <property type="project" value="UniProtKB-ARBA"/>
</dbReference>
<dbReference type="InterPro" id="IPR017853">
    <property type="entry name" value="GH"/>
</dbReference>
<dbReference type="GO" id="GO:0005975">
    <property type="term" value="P:carbohydrate metabolic process"/>
    <property type="evidence" value="ECO:0007669"/>
    <property type="project" value="UniProtKB-ARBA"/>
</dbReference>
<dbReference type="InterPro" id="IPR000421">
    <property type="entry name" value="FA58C"/>
</dbReference>
<evidence type="ECO:0000256" key="4">
    <source>
        <dbReference type="SAM" id="MobiDB-lite"/>
    </source>
</evidence>
<dbReference type="InterPro" id="IPR051822">
    <property type="entry name" value="Glycosyl_Hydrolase_84"/>
</dbReference>
<evidence type="ECO:0000256" key="5">
    <source>
        <dbReference type="SAM" id="SignalP"/>
    </source>
</evidence>
<feature type="active site" description="Proton donor" evidence="3">
    <location>
        <position position="313"/>
    </location>
</feature>
<evidence type="ECO:0000256" key="1">
    <source>
        <dbReference type="ARBA" id="ARBA00022801"/>
    </source>
</evidence>
<keyword evidence="1 3" id="KW-0378">Hydrolase</keyword>
<dbReference type="PROSITE" id="PS50022">
    <property type="entry name" value="FA58C_3"/>
    <property type="match status" value="1"/>
</dbReference>
<feature type="domain" description="F5/8 type C" evidence="6">
    <location>
        <begin position="646"/>
        <end position="783"/>
    </location>
</feature>
<comment type="caution">
    <text evidence="8">The sequence shown here is derived from an EMBL/GenBank/DDBJ whole genome shotgun (WGS) entry which is preliminary data.</text>
</comment>
<dbReference type="PANTHER" id="PTHR13170">
    <property type="entry name" value="O-GLCNACASE"/>
    <property type="match status" value="1"/>
</dbReference>
<evidence type="ECO:0000256" key="2">
    <source>
        <dbReference type="ARBA" id="ARBA00023295"/>
    </source>
</evidence>
<gene>
    <name evidence="8" type="ORF">BIV57_19715</name>
</gene>
<evidence type="ECO:0000313" key="9">
    <source>
        <dbReference type="Proteomes" id="UP000243342"/>
    </source>
</evidence>
<name>A0A1J7BAS8_9ACTN</name>
<proteinExistence type="inferred from homology"/>
<dbReference type="Gene3D" id="3.30.379.10">
    <property type="entry name" value="Chitobiase/beta-hexosaminidase domain 2-like"/>
    <property type="match status" value="1"/>
</dbReference>
<dbReference type="EMBL" id="MLCF01000129">
    <property type="protein sequence ID" value="OIV35799.1"/>
    <property type="molecule type" value="Genomic_DNA"/>
</dbReference>
<organism evidence="8 9">
    <name type="scientific">Mangrovactinospora gilvigrisea</name>
    <dbReference type="NCBI Taxonomy" id="1428644"/>
    <lineage>
        <taxon>Bacteria</taxon>
        <taxon>Bacillati</taxon>
        <taxon>Actinomycetota</taxon>
        <taxon>Actinomycetes</taxon>
        <taxon>Kitasatosporales</taxon>
        <taxon>Streptomycetaceae</taxon>
        <taxon>Mangrovactinospora</taxon>
    </lineage>
</organism>
<evidence type="ECO:0000256" key="3">
    <source>
        <dbReference type="PROSITE-ProRule" id="PRU01353"/>
    </source>
</evidence>
<keyword evidence="2 3" id="KW-0326">Glycosidase</keyword>
<dbReference type="GO" id="GO:1901135">
    <property type="term" value="P:carbohydrate derivative metabolic process"/>
    <property type="evidence" value="ECO:0007669"/>
    <property type="project" value="UniProtKB-ARBA"/>
</dbReference>
<dbReference type="Pfam" id="PF07555">
    <property type="entry name" value="NAGidase"/>
    <property type="match status" value="1"/>
</dbReference>
<feature type="signal peptide" evidence="5">
    <location>
        <begin position="1"/>
        <end position="30"/>
    </location>
</feature>
<dbReference type="SUPFAM" id="SSF51445">
    <property type="entry name" value="(Trans)glycosidases"/>
    <property type="match status" value="1"/>
</dbReference>
<reference evidence="8 9" key="1">
    <citation type="submission" date="2016-10" db="EMBL/GenBank/DDBJ databases">
        <title>Genome sequence of Streptomyces gilvigriseus MUSC 26.</title>
        <authorList>
            <person name="Lee L.-H."/>
            <person name="Ser H.-L."/>
        </authorList>
    </citation>
    <scope>NUCLEOTIDE SEQUENCE [LARGE SCALE GENOMIC DNA]</scope>
    <source>
        <strain evidence="8 9">MUSC 26</strain>
    </source>
</reference>
<dbReference type="STRING" id="1428644.BIV57_19715"/>
<keyword evidence="9" id="KW-1185">Reference proteome</keyword>
<evidence type="ECO:0000259" key="7">
    <source>
        <dbReference type="PROSITE" id="PS52009"/>
    </source>
</evidence>
<dbReference type="Pfam" id="PF21774">
    <property type="entry name" value="NagJ_C"/>
    <property type="match status" value="1"/>
</dbReference>